<evidence type="ECO:0000259" key="2">
    <source>
        <dbReference type="Pfam" id="PF03771"/>
    </source>
</evidence>
<protein>
    <submittedName>
        <fullName evidence="3">DUF317 domain-containing protein</fullName>
    </submittedName>
</protein>
<reference evidence="4" key="1">
    <citation type="submission" date="2023-07" db="EMBL/GenBank/DDBJ databases">
        <title>30 novel species of actinomycetes from the DSMZ collection.</title>
        <authorList>
            <person name="Nouioui I."/>
        </authorList>
    </citation>
    <scope>NUCLEOTIDE SEQUENCE [LARGE SCALE GENOMIC DNA]</scope>
    <source>
        <strain evidence="4">DSM 41981</strain>
    </source>
</reference>
<keyword evidence="4" id="KW-1185">Reference proteome</keyword>
<evidence type="ECO:0000313" key="3">
    <source>
        <dbReference type="EMBL" id="MDT0438746.1"/>
    </source>
</evidence>
<evidence type="ECO:0000256" key="1">
    <source>
        <dbReference type="SAM" id="MobiDB-lite"/>
    </source>
</evidence>
<name>A0ABD5EVK4_9ACTN</name>
<dbReference type="Pfam" id="PF03771">
    <property type="entry name" value="SPDY"/>
    <property type="match status" value="1"/>
</dbReference>
<dbReference type="AlphaFoldDB" id="A0ABD5EVK4"/>
<dbReference type="RefSeq" id="WP_237548515.1">
    <property type="nucleotide sequence ID" value="NZ_JAVRES010000019.1"/>
</dbReference>
<organism evidence="3 4">
    <name type="scientific">Streptomyces doudnae</name>
    <dbReference type="NCBI Taxonomy" id="3075536"/>
    <lineage>
        <taxon>Bacteria</taxon>
        <taxon>Bacillati</taxon>
        <taxon>Actinomycetota</taxon>
        <taxon>Actinomycetes</taxon>
        <taxon>Kitasatosporales</taxon>
        <taxon>Streptomycetaceae</taxon>
        <taxon>Streptomyces</taxon>
    </lineage>
</organism>
<feature type="region of interest" description="Disordered" evidence="1">
    <location>
        <begin position="1"/>
        <end position="21"/>
    </location>
</feature>
<sequence length="130" mass="13907">MAPCTRRSSPTAGATASKRTVRRPFCHQRALAVCVTGTPPLGPTVRVWRAWGGYPSEPHWQAQFSAGAPTTLAAAFTASLISTEPLHRAVKQIPFHTRRHLYVAPAATPQPPSHLPPALPSAPHPAGRAR</sequence>
<proteinExistence type="predicted"/>
<dbReference type="EMBL" id="JAVRES010000019">
    <property type="protein sequence ID" value="MDT0438746.1"/>
    <property type="molecule type" value="Genomic_DNA"/>
</dbReference>
<feature type="compositionally biased region" description="Pro residues" evidence="1">
    <location>
        <begin position="108"/>
        <end position="123"/>
    </location>
</feature>
<dbReference type="Proteomes" id="UP001183535">
    <property type="component" value="Unassembled WGS sequence"/>
</dbReference>
<evidence type="ECO:0000313" key="4">
    <source>
        <dbReference type="Proteomes" id="UP001183535"/>
    </source>
</evidence>
<feature type="compositionally biased region" description="Polar residues" evidence="1">
    <location>
        <begin position="1"/>
        <end position="18"/>
    </location>
</feature>
<dbReference type="InterPro" id="IPR005523">
    <property type="entry name" value="DUF317_SPDY"/>
</dbReference>
<feature type="region of interest" description="Disordered" evidence="1">
    <location>
        <begin position="104"/>
        <end position="130"/>
    </location>
</feature>
<feature type="domain" description="DUF317" evidence="2">
    <location>
        <begin position="45"/>
        <end position="85"/>
    </location>
</feature>
<gene>
    <name evidence="3" type="ORF">RM877_29170</name>
</gene>
<accession>A0ABD5EVK4</accession>
<comment type="caution">
    <text evidence="3">The sequence shown here is derived from an EMBL/GenBank/DDBJ whole genome shotgun (WGS) entry which is preliminary data.</text>
</comment>